<accession>A0ABV6CIV3</accession>
<gene>
    <name evidence="2" type="ORF">ACFFIZ_10280</name>
</gene>
<name>A0ABV6CIV3_9RHOB</name>
<keyword evidence="2" id="KW-0489">Methyltransferase</keyword>
<proteinExistence type="inferred from homology"/>
<reference evidence="2 3" key="1">
    <citation type="submission" date="2024-09" db="EMBL/GenBank/DDBJ databases">
        <authorList>
            <person name="Sun Q."/>
            <person name="Mori K."/>
        </authorList>
    </citation>
    <scope>NUCLEOTIDE SEQUENCE [LARGE SCALE GENOMIC DNA]</scope>
    <source>
        <strain evidence="2 3">CCM 7904</strain>
    </source>
</reference>
<dbReference type="EMBL" id="JBHLWQ010000092">
    <property type="protein sequence ID" value="MFC0200694.1"/>
    <property type="molecule type" value="Genomic_DNA"/>
</dbReference>
<keyword evidence="3" id="KW-1185">Reference proteome</keyword>
<dbReference type="GO" id="GO:0008168">
    <property type="term" value="F:methyltransferase activity"/>
    <property type="evidence" value="ECO:0007669"/>
    <property type="project" value="UniProtKB-KW"/>
</dbReference>
<evidence type="ECO:0000313" key="3">
    <source>
        <dbReference type="Proteomes" id="UP001589795"/>
    </source>
</evidence>
<dbReference type="GO" id="GO:0032259">
    <property type="term" value="P:methylation"/>
    <property type="evidence" value="ECO:0007669"/>
    <property type="project" value="UniProtKB-KW"/>
</dbReference>
<evidence type="ECO:0000256" key="1">
    <source>
        <dbReference type="PROSITE-ProRule" id="PRU00489"/>
    </source>
</evidence>
<dbReference type="Pfam" id="PF05063">
    <property type="entry name" value="MT-A70"/>
    <property type="match status" value="1"/>
</dbReference>
<dbReference type="Proteomes" id="UP001589795">
    <property type="component" value="Unassembled WGS sequence"/>
</dbReference>
<evidence type="ECO:0000313" key="2">
    <source>
        <dbReference type="EMBL" id="MFC0200694.1"/>
    </source>
</evidence>
<organism evidence="2 3">
    <name type="scientific">Paracoccus rhizosphaerae</name>
    <dbReference type="NCBI Taxonomy" id="1133347"/>
    <lineage>
        <taxon>Bacteria</taxon>
        <taxon>Pseudomonadati</taxon>
        <taxon>Pseudomonadota</taxon>
        <taxon>Alphaproteobacteria</taxon>
        <taxon>Rhodobacterales</taxon>
        <taxon>Paracoccaceae</taxon>
        <taxon>Paracoccus</taxon>
    </lineage>
</organism>
<sequence>MGGIREHSRKPKEAFIVAEKLMPEDKRIVVFSRQRRAGWPNWGNKAEKREGAV</sequence>
<dbReference type="InterPro" id="IPR007757">
    <property type="entry name" value="MT-A70-like"/>
</dbReference>
<comment type="caution">
    <text evidence="2">The sequence shown here is derived from an EMBL/GenBank/DDBJ whole genome shotgun (WGS) entry which is preliminary data.</text>
</comment>
<dbReference type="RefSeq" id="WP_378926639.1">
    <property type="nucleotide sequence ID" value="NZ_JAOTBE010000081.1"/>
</dbReference>
<dbReference type="PROSITE" id="PS51143">
    <property type="entry name" value="MT_A70"/>
    <property type="match status" value="1"/>
</dbReference>
<keyword evidence="2" id="KW-0808">Transferase</keyword>
<comment type="similarity">
    <text evidence="1">Belongs to the MT-A70-like family.</text>
</comment>
<protein>
    <submittedName>
        <fullName evidence="2">MT-A70 family methyltransferase</fullName>
    </submittedName>
</protein>